<gene>
    <name evidence="1" type="ORF">SNOG_07027</name>
</gene>
<dbReference type="InParanoid" id="Q0UMI7"/>
<reference evidence="2" key="1">
    <citation type="journal article" date="2007" name="Plant Cell">
        <title>Dothideomycete-plant interactions illuminated by genome sequencing and EST analysis of the wheat pathogen Stagonospora nodorum.</title>
        <authorList>
            <person name="Hane J.K."/>
            <person name="Lowe R.G."/>
            <person name="Solomon P.S."/>
            <person name="Tan K.C."/>
            <person name="Schoch C.L."/>
            <person name="Spatafora J.W."/>
            <person name="Crous P.W."/>
            <person name="Kodira C."/>
            <person name="Birren B.W."/>
            <person name="Galagan J.E."/>
            <person name="Torriani S.F."/>
            <person name="McDonald B.A."/>
            <person name="Oliver R.P."/>
        </authorList>
    </citation>
    <scope>NUCLEOTIDE SEQUENCE [LARGE SCALE GENOMIC DNA]</scope>
    <source>
        <strain evidence="2">SN15 / ATCC MYA-4574 / FGSC 10173</strain>
    </source>
</reference>
<name>Q0UMI7_PHANO</name>
<evidence type="ECO:0000313" key="1">
    <source>
        <dbReference type="EMBL" id="EAT85678.1"/>
    </source>
</evidence>
<dbReference type="EMBL" id="CH445334">
    <property type="protein sequence ID" value="EAT85678.1"/>
    <property type="molecule type" value="Genomic_DNA"/>
</dbReference>
<dbReference type="Proteomes" id="UP000001055">
    <property type="component" value="Unassembled WGS sequence"/>
</dbReference>
<dbReference type="GeneID" id="5974272"/>
<dbReference type="RefSeq" id="XP_001797382.1">
    <property type="nucleotide sequence ID" value="XM_001797330.1"/>
</dbReference>
<dbReference type="HOGENOM" id="CLU_3207826_0_0_1"/>
<dbReference type="AlphaFoldDB" id="Q0UMI7"/>
<proteinExistence type="predicted"/>
<organism evidence="1 2">
    <name type="scientific">Phaeosphaeria nodorum (strain SN15 / ATCC MYA-4574 / FGSC 10173)</name>
    <name type="common">Glume blotch fungus</name>
    <name type="synonym">Parastagonospora nodorum</name>
    <dbReference type="NCBI Taxonomy" id="321614"/>
    <lineage>
        <taxon>Eukaryota</taxon>
        <taxon>Fungi</taxon>
        <taxon>Dikarya</taxon>
        <taxon>Ascomycota</taxon>
        <taxon>Pezizomycotina</taxon>
        <taxon>Dothideomycetes</taxon>
        <taxon>Pleosporomycetidae</taxon>
        <taxon>Pleosporales</taxon>
        <taxon>Pleosporineae</taxon>
        <taxon>Phaeosphaeriaceae</taxon>
        <taxon>Parastagonospora</taxon>
    </lineage>
</organism>
<sequence>MAPTSPAQTTSVDFNSPNSAPRFIYVSGSMQPASLSREIDDVTYN</sequence>
<dbReference type="KEGG" id="pno:SNOG_07027"/>
<accession>Q0UMI7</accession>
<protein>
    <submittedName>
        <fullName evidence="1">Uncharacterized protein</fullName>
    </submittedName>
</protein>
<evidence type="ECO:0000313" key="2">
    <source>
        <dbReference type="Proteomes" id="UP000001055"/>
    </source>
</evidence>